<dbReference type="RefSeq" id="WP_072629155.1">
    <property type="nucleotide sequence ID" value="NZ_MLCB01000036.1"/>
</dbReference>
<dbReference type="PROSITE" id="PS51257">
    <property type="entry name" value="PROKAR_LIPOPROTEIN"/>
    <property type="match status" value="1"/>
</dbReference>
<name>A0A1L9P184_9RHOB</name>
<reference evidence="2 3" key="1">
    <citation type="submission" date="2016-10" db="EMBL/GenBank/DDBJ databases">
        <title>Genome sequence of Planktotalea frisia SH6-1.</title>
        <authorList>
            <person name="Poehlein A."/>
            <person name="Bakenhus I."/>
            <person name="Voget S."/>
            <person name="Brinkhoff T."/>
            <person name="Simon M."/>
        </authorList>
    </citation>
    <scope>NUCLEOTIDE SEQUENCE [LARGE SCALE GENOMIC DNA]</scope>
    <source>
        <strain evidence="2 3">SH6-1</strain>
    </source>
</reference>
<comment type="caution">
    <text evidence="2">The sequence shown here is derived from an EMBL/GenBank/DDBJ whole genome shotgun (WGS) entry which is preliminary data.</text>
</comment>
<evidence type="ECO:0008006" key="4">
    <source>
        <dbReference type="Google" id="ProtNLM"/>
    </source>
</evidence>
<dbReference type="AlphaFoldDB" id="A0A1L9P184"/>
<evidence type="ECO:0000313" key="3">
    <source>
        <dbReference type="Proteomes" id="UP000184514"/>
    </source>
</evidence>
<gene>
    <name evidence="2" type="ORF">PFRI_04670</name>
</gene>
<dbReference type="STRING" id="696762.PFRI_04670"/>
<accession>A0A1L9P184</accession>
<sequence length="172" mass="18628">MTVLTSRTRPFLFCAALALAGCGGGIADSWVNPGNWFGQSRGQAIDASGPVNPLIPKRRLGQRAPVEYRGNAVDQVKSLRIERKPGGAIINVVGVTDAIGYYDVRLRAENDNKPVKGVLTYTLSAERPADLLNGTEAARQVVAARFVSDQQLEGVRTIVVQGARNQRSTRRR</sequence>
<feature type="signal peptide" evidence="1">
    <location>
        <begin position="1"/>
        <end position="20"/>
    </location>
</feature>
<evidence type="ECO:0000313" key="2">
    <source>
        <dbReference type="EMBL" id="OJI95287.1"/>
    </source>
</evidence>
<proteinExistence type="predicted"/>
<dbReference type="EMBL" id="MLCB01000036">
    <property type="protein sequence ID" value="OJI95287.1"/>
    <property type="molecule type" value="Genomic_DNA"/>
</dbReference>
<dbReference type="OrthoDB" id="7773807at2"/>
<feature type="chain" id="PRO_5012092343" description="Lipoprotein" evidence="1">
    <location>
        <begin position="21"/>
        <end position="172"/>
    </location>
</feature>
<organism evidence="2 3">
    <name type="scientific">Planktotalea frisia</name>
    <dbReference type="NCBI Taxonomy" id="696762"/>
    <lineage>
        <taxon>Bacteria</taxon>
        <taxon>Pseudomonadati</taxon>
        <taxon>Pseudomonadota</taxon>
        <taxon>Alphaproteobacteria</taxon>
        <taxon>Rhodobacterales</taxon>
        <taxon>Paracoccaceae</taxon>
        <taxon>Planktotalea</taxon>
    </lineage>
</organism>
<evidence type="ECO:0000256" key="1">
    <source>
        <dbReference type="SAM" id="SignalP"/>
    </source>
</evidence>
<keyword evidence="3" id="KW-1185">Reference proteome</keyword>
<dbReference type="Proteomes" id="UP000184514">
    <property type="component" value="Unassembled WGS sequence"/>
</dbReference>
<keyword evidence="1" id="KW-0732">Signal</keyword>
<protein>
    <recommendedName>
        <fullName evidence="4">Lipoprotein</fullName>
    </recommendedName>
</protein>